<dbReference type="RefSeq" id="WP_067714891.1">
    <property type="nucleotide sequence ID" value="NZ_LPVJ01000027.1"/>
</dbReference>
<protein>
    <submittedName>
        <fullName evidence="1">Uncharacterized protein</fullName>
    </submittedName>
</protein>
<dbReference type="EMBL" id="LPVJ01000027">
    <property type="protein sequence ID" value="KUO96130.1"/>
    <property type="molecule type" value="Genomic_DNA"/>
</dbReference>
<organism evidence="1 2">
    <name type="scientific">Ferroacidibacillus organovorans</name>
    <dbReference type="NCBI Taxonomy" id="1765683"/>
    <lineage>
        <taxon>Bacteria</taxon>
        <taxon>Bacillati</taxon>
        <taxon>Bacillota</taxon>
        <taxon>Bacilli</taxon>
        <taxon>Bacillales</taxon>
        <taxon>Alicyclobacillaceae</taxon>
        <taxon>Ferroacidibacillus</taxon>
    </lineage>
</organism>
<dbReference type="Pfam" id="PF14236">
    <property type="entry name" value="DruA"/>
    <property type="match status" value="1"/>
</dbReference>
<dbReference type="OrthoDB" id="257964at2"/>
<accession>A0A101XRE1</accession>
<dbReference type="AlphaFoldDB" id="A0A101XRE1"/>
<comment type="caution">
    <text evidence="1">The sequence shown here is derived from an EMBL/GenBank/DDBJ whole genome shotgun (WGS) entry which is preliminary data.</text>
</comment>
<reference evidence="1 2" key="1">
    <citation type="submission" date="2015-12" db="EMBL/GenBank/DDBJ databases">
        <title>Draft genome sequence of Acidibacillus ferrooxidans ITV001, isolated from a chalcopyrite acid mine drainage site in Brazil.</title>
        <authorList>
            <person name="Dall'Agnol H."/>
            <person name="Nancucheo I."/>
            <person name="Johnson B."/>
            <person name="Oliveira R."/>
            <person name="Leite L."/>
            <person name="Pylro V."/>
            <person name="Nunes G.L."/>
            <person name="Tzotzos G."/>
            <person name="Fernandes G.R."/>
            <person name="Dutra J."/>
            <person name="Orellana S.C."/>
            <person name="Oliveira G."/>
        </authorList>
    </citation>
    <scope>NUCLEOTIDE SEQUENCE [LARGE SCALE GENOMIC DNA]</scope>
    <source>
        <strain evidence="2">ITV01</strain>
    </source>
</reference>
<dbReference type="InterPro" id="IPR025639">
    <property type="entry name" value="DruA"/>
</dbReference>
<evidence type="ECO:0000313" key="2">
    <source>
        <dbReference type="Proteomes" id="UP000053557"/>
    </source>
</evidence>
<evidence type="ECO:0000313" key="1">
    <source>
        <dbReference type="EMBL" id="KUO96130.1"/>
    </source>
</evidence>
<keyword evidence="2" id="KW-1185">Reference proteome</keyword>
<sequence length="411" mass="47889">MSTDRYKVTTQYMKKELFRALMLQGYVIRRDRVDLPTLDTKEDIREAHLIQRRSRLKVEQLFYKSRGTDLIDDFFANGHDVNPSSFDPEIIPVESGKWTGELFRVATLLWSIPVSRGYGRRMRFLVMDKFNGKLVGIIALGDPVFNLKVRDQHIGWNSNQRKERLFNVMDAYVLGAVPPYNELLAGKFIAGVLLTNEIRDQFRKKYQNTSTIIQGIVKPADLVLITTTSALGRSSIYNRVFYDNNSIRRFLMEKIGYTSGYGHFHIPEEIFELMRKFLEERDDNYANGHQFGNGPNWRMRVIRKTMQYLGYSKTPVLHHGIKREVFVAPLARNFREYLKGETGCPDFLPLTLEEYGTYFVERFMVPRYDRIGGISHHYVSNVKAHIEQLLTEDINRPLQSDSLNFSPSQLM</sequence>
<dbReference type="Proteomes" id="UP000053557">
    <property type="component" value="Unassembled WGS sequence"/>
</dbReference>
<gene>
    <name evidence="1" type="ORF">ATW55_14450</name>
</gene>
<name>A0A101XRE1_9BACL</name>
<proteinExistence type="predicted"/>